<dbReference type="Pfam" id="PF14518">
    <property type="entry name" value="Haem_oxygenas_2"/>
    <property type="match status" value="1"/>
</dbReference>
<name>A0A4R3JCC0_9PROT</name>
<dbReference type="InterPro" id="IPR016084">
    <property type="entry name" value="Haem_Oase-like_multi-hlx"/>
</dbReference>
<comment type="caution">
    <text evidence="1">The sequence shown here is derived from an EMBL/GenBank/DDBJ whole genome shotgun (WGS) entry which is preliminary data.</text>
</comment>
<dbReference type="Gene3D" id="1.20.910.10">
    <property type="entry name" value="Heme oxygenase-like"/>
    <property type="match status" value="1"/>
</dbReference>
<reference evidence="1 2" key="1">
    <citation type="submission" date="2019-03" db="EMBL/GenBank/DDBJ databases">
        <title>Genomic Encyclopedia of Type Strains, Phase IV (KMG-IV): sequencing the most valuable type-strain genomes for metagenomic binning, comparative biology and taxonomic classification.</title>
        <authorList>
            <person name="Goeker M."/>
        </authorList>
    </citation>
    <scope>NUCLEOTIDE SEQUENCE [LARGE SCALE GENOMIC DNA]</scope>
    <source>
        <strain evidence="1 2">DSM 101688</strain>
    </source>
</reference>
<dbReference type="SUPFAM" id="SSF48613">
    <property type="entry name" value="Heme oxygenase-like"/>
    <property type="match status" value="1"/>
</dbReference>
<accession>A0A4R3JCC0</accession>
<protein>
    <submittedName>
        <fullName evidence="1">Heme oxygenase-like protein</fullName>
    </submittedName>
</protein>
<sequence>MSFFHTLSAETGGARAAFLSIPLIRHTAQFGAPAALYAKYLAEAYHHVRFTVPLLKQAAGRCGPADTIYKKALAHYIEDERGHQEWILNDIRALGRDEQAVRRGHGGLACRVMVAYARFAIDEISPYALLGMVHVLEGMSVALAQNVAQSVAQAIAADFQGSPPDAFSYLTSHGALDTEHVAFFETLLDTIDDPQTQGVIVQAARDFYILFGDIFRTLSLDANLKQVAL</sequence>
<dbReference type="RefSeq" id="WP_132938375.1">
    <property type="nucleotide sequence ID" value="NZ_CP119676.1"/>
</dbReference>
<organism evidence="1 2">
    <name type="scientific">Varunaivibrio sulfuroxidans</name>
    <dbReference type="NCBI Taxonomy" id="1773489"/>
    <lineage>
        <taxon>Bacteria</taxon>
        <taxon>Pseudomonadati</taxon>
        <taxon>Pseudomonadota</taxon>
        <taxon>Alphaproteobacteria</taxon>
        <taxon>Rhodospirillales</taxon>
        <taxon>Magnetovibrionaceae</taxon>
        <taxon>Varunaivibrio</taxon>
    </lineage>
</organism>
<gene>
    <name evidence="1" type="ORF">EDD55_10313</name>
</gene>
<dbReference type="AlphaFoldDB" id="A0A4R3JCC0"/>
<keyword evidence="2" id="KW-1185">Reference proteome</keyword>
<proteinExistence type="predicted"/>
<dbReference type="OrthoDB" id="5177824at2"/>
<dbReference type="Proteomes" id="UP000295304">
    <property type="component" value="Unassembled WGS sequence"/>
</dbReference>
<evidence type="ECO:0000313" key="1">
    <source>
        <dbReference type="EMBL" id="TCS63392.1"/>
    </source>
</evidence>
<evidence type="ECO:0000313" key="2">
    <source>
        <dbReference type="Proteomes" id="UP000295304"/>
    </source>
</evidence>
<dbReference type="EMBL" id="SLZW01000003">
    <property type="protein sequence ID" value="TCS63392.1"/>
    <property type="molecule type" value="Genomic_DNA"/>
</dbReference>